<evidence type="ECO:0000256" key="1">
    <source>
        <dbReference type="SAM" id="MobiDB-lite"/>
    </source>
</evidence>
<dbReference type="Proteomes" id="UP000567179">
    <property type="component" value="Unassembled WGS sequence"/>
</dbReference>
<feature type="region of interest" description="Disordered" evidence="1">
    <location>
        <begin position="129"/>
        <end position="174"/>
    </location>
</feature>
<dbReference type="AlphaFoldDB" id="A0A8H5F3B2"/>
<keyword evidence="3" id="KW-1185">Reference proteome</keyword>
<name>A0A8H5F3B2_9AGAR</name>
<reference evidence="2 3" key="1">
    <citation type="journal article" date="2020" name="ISME J.">
        <title>Uncovering the hidden diversity of litter-decomposition mechanisms in mushroom-forming fungi.</title>
        <authorList>
            <person name="Floudas D."/>
            <person name="Bentzer J."/>
            <person name="Ahren D."/>
            <person name="Johansson T."/>
            <person name="Persson P."/>
            <person name="Tunlid A."/>
        </authorList>
    </citation>
    <scope>NUCLEOTIDE SEQUENCE [LARGE SCALE GENOMIC DNA]</scope>
    <source>
        <strain evidence="2 3">CBS 101986</strain>
    </source>
</reference>
<proteinExistence type="predicted"/>
<organism evidence="2 3">
    <name type="scientific">Psilocybe cf. subviscida</name>
    <dbReference type="NCBI Taxonomy" id="2480587"/>
    <lineage>
        <taxon>Eukaryota</taxon>
        <taxon>Fungi</taxon>
        <taxon>Dikarya</taxon>
        <taxon>Basidiomycota</taxon>
        <taxon>Agaricomycotina</taxon>
        <taxon>Agaricomycetes</taxon>
        <taxon>Agaricomycetidae</taxon>
        <taxon>Agaricales</taxon>
        <taxon>Agaricineae</taxon>
        <taxon>Strophariaceae</taxon>
        <taxon>Psilocybe</taxon>
    </lineage>
</organism>
<dbReference type="PANTHER" id="PTHR12652">
    <property type="entry name" value="PEROXISOMAL BIOGENESIS FACTOR 11"/>
    <property type="match status" value="1"/>
</dbReference>
<sequence length="592" mass="66532">MTRGNRTWVVARMLQIERNRAVEEEESADAKDSKQMENMKQDEGQALVDDRLDAFGLFVHTHVFCASPVNSTHTPILTDSLLALVHIPIYTPFLYHTMSSISFPNEMNHPQSDLDESFYASSFTEHSTGGFQMNPLSSHPPRTPRTSLHHSVTSPNFSSNAHTTASHHRHFSTGSVYEEKTEMGDIPGMHIEQTIQVDVEDMEIDPEEEATKSAERKISKEQVWREMLLSSNGRDKAFKLIQYAIRVGLIFHLRLISTRLLRRLQRPAWETSIVRRLTETASGLSTTRKCLLLFNWLAPLSSIYAQQSVPFSAEVASEKARKMQNPGFLHTFLHAPPPVLLEFANGVADDVATWGRLGLLGKRVSESAGRFADWCWFLSTLVGLVENSVERNMIEGLTAEVEGRLYTESMTGATAKSKPKMSKLDERELARLQKQDYWLQVTRVKLFMDLIFVSYELFKIKRAKTSVKAFTGLAAAILRSSPHRGARVDRALGQVFLVLRRHCSLLCQAGWWPSNVGYILAACGIHSCLFVADSPESRPPPSRVHIEQVIDDVDPPGVLRLETVRPPQERNSQDSFGSSACVIVVVVVHPES</sequence>
<dbReference type="GO" id="GO:0016559">
    <property type="term" value="P:peroxisome fission"/>
    <property type="evidence" value="ECO:0007669"/>
    <property type="project" value="TreeGrafter"/>
</dbReference>
<accession>A0A8H5F3B2</accession>
<evidence type="ECO:0000313" key="2">
    <source>
        <dbReference type="EMBL" id="KAF5322181.1"/>
    </source>
</evidence>
<dbReference type="PANTHER" id="PTHR12652:SF19">
    <property type="entry name" value="PEROXISOMAL BIOGENESIS FACTOR 11"/>
    <property type="match status" value="1"/>
</dbReference>
<dbReference type="EMBL" id="JAACJJ010000028">
    <property type="protein sequence ID" value="KAF5322181.1"/>
    <property type="molecule type" value="Genomic_DNA"/>
</dbReference>
<protein>
    <submittedName>
        <fullName evidence="2">Uncharacterized protein</fullName>
    </submittedName>
</protein>
<evidence type="ECO:0000313" key="3">
    <source>
        <dbReference type="Proteomes" id="UP000567179"/>
    </source>
</evidence>
<dbReference type="GO" id="GO:0005778">
    <property type="term" value="C:peroxisomal membrane"/>
    <property type="evidence" value="ECO:0007669"/>
    <property type="project" value="TreeGrafter"/>
</dbReference>
<dbReference type="OrthoDB" id="411017at2759"/>
<gene>
    <name evidence="2" type="ORF">D9619_000840</name>
</gene>
<feature type="compositionally biased region" description="Polar residues" evidence="1">
    <location>
        <begin position="144"/>
        <end position="164"/>
    </location>
</feature>
<comment type="caution">
    <text evidence="2">The sequence shown here is derived from an EMBL/GenBank/DDBJ whole genome shotgun (WGS) entry which is preliminary data.</text>
</comment>